<dbReference type="Pfam" id="PF00577">
    <property type="entry name" value="Usher"/>
    <property type="match status" value="1"/>
</dbReference>
<protein>
    <recommendedName>
        <fullName evidence="10">PapC N-terminal domain-containing protein</fullName>
    </recommendedName>
</protein>
<feature type="signal peptide" evidence="9">
    <location>
        <begin position="1"/>
        <end position="23"/>
    </location>
</feature>
<evidence type="ECO:0000313" key="12">
    <source>
        <dbReference type="Proteomes" id="UP000064939"/>
    </source>
</evidence>
<evidence type="ECO:0000256" key="1">
    <source>
        <dbReference type="ARBA" id="ARBA00004571"/>
    </source>
</evidence>
<reference evidence="11 12" key="1">
    <citation type="journal article" date="2015" name="Int. J. Syst. Evol. Microbiol.">
        <title>Acinetobacter equi sp. nov. isolated from horse faeces.</title>
        <authorList>
            <person name="Poppel M.T."/>
            <person name="Skiebe E."/>
            <person name="Laue M."/>
            <person name="Bergmann H."/>
            <person name="Ebersberger I."/>
            <person name="Garn T."/>
            <person name="Fruth A."/>
            <person name="Baumgardt S."/>
            <person name="Busse H.J."/>
            <person name="Wilharm G."/>
        </authorList>
    </citation>
    <scope>NUCLEOTIDE SEQUENCE [LARGE SCALE GENOMIC DNA]</scope>
    <source>
        <strain evidence="11 12">114</strain>
    </source>
</reference>
<accession>A0A0N9W185</accession>
<keyword evidence="6 9" id="KW-0732">Signal</keyword>
<keyword evidence="12" id="KW-1185">Reference proteome</keyword>
<dbReference type="Pfam" id="PF13954">
    <property type="entry name" value="PapC_N"/>
    <property type="match status" value="1"/>
</dbReference>
<dbReference type="EMBL" id="CP012808">
    <property type="protein sequence ID" value="ALH94781.1"/>
    <property type="molecule type" value="Genomic_DNA"/>
</dbReference>
<dbReference type="SUPFAM" id="SSF141729">
    <property type="entry name" value="FimD N-terminal domain-like"/>
    <property type="match status" value="1"/>
</dbReference>
<organism evidence="11 12">
    <name type="scientific">Acinetobacter equi</name>
    <dbReference type="NCBI Taxonomy" id="1324350"/>
    <lineage>
        <taxon>Bacteria</taxon>
        <taxon>Pseudomonadati</taxon>
        <taxon>Pseudomonadota</taxon>
        <taxon>Gammaproteobacteria</taxon>
        <taxon>Moraxellales</taxon>
        <taxon>Moraxellaceae</taxon>
        <taxon>Acinetobacter</taxon>
    </lineage>
</organism>
<comment type="subcellular location">
    <subcellularLocation>
        <location evidence="1">Cell outer membrane</location>
        <topology evidence="1">Multi-pass membrane protein</topology>
    </subcellularLocation>
</comment>
<dbReference type="InterPro" id="IPR037224">
    <property type="entry name" value="PapC_N_sf"/>
</dbReference>
<sequence>MNSKICHSLCLIFTTILISKAFANNDLVDDLIAYNIVTFDSSSLFGNDIPVNLSHFQTENYISSGVYRTSIFLNGQNIGDIDTKFDHLDGSLSAVLCIDNELINKINFTQEFLENISKNKCLLINDISKDAYYVFHKEILKLDLFIPQKFIKEYPKGYINSKLFNKGVTSSFIGYNFNYNKEKNSESKYLGLSGGLNLLDWYFRHNGTFEAHSNNFQKYNSSQNVLYKDINKLNSRLSIGQFNTQNYNIESIPILGIQISSDAEMLPWSQRSYAPIIENVAYTNALINIYQNGQKIYEKNVPTGPFKISDLVTHADGDILLEINEIGGEKRTFIIPFQNSFNLLKKGRINYNIALGEYYFKNSNSDDYVFQNNIHYGLSNNTTSILGLNITNGFYSLLLGSSFSTILGGLNLQLEHQKSKYLNQNI</sequence>
<dbReference type="Gene3D" id="2.60.40.3110">
    <property type="match status" value="1"/>
</dbReference>
<feature type="domain" description="PapC N-terminal" evidence="10">
    <location>
        <begin position="38"/>
        <end position="179"/>
    </location>
</feature>
<dbReference type="PANTHER" id="PTHR30451:SF21">
    <property type="entry name" value="FIMBRIAL USHER DOMAIN-CONTAINING PROTEIN YDET-RELATED"/>
    <property type="match status" value="1"/>
</dbReference>
<evidence type="ECO:0000256" key="3">
    <source>
        <dbReference type="ARBA" id="ARBA00022448"/>
    </source>
</evidence>
<evidence type="ECO:0000256" key="7">
    <source>
        <dbReference type="ARBA" id="ARBA00023136"/>
    </source>
</evidence>
<proteinExistence type="inferred from homology"/>
<dbReference type="AlphaFoldDB" id="A0A0N9W185"/>
<name>A0A0N9W185_9GAMM</name>
<dbReference type="OrthoDB" id="6554712at2"/>
<dbReference type="Gene3D" id="3.10.20.410">
    <property type="match status" value="1"/>
</dbReference>
<dbReference type="STRING" id="1324350.AOY20_04095"/>
<dbReference type="InterPro" id="IPR000015">
    <property type="entry name" value="Fimb_usher"/>
</dbReference>
<dbReference type="RefSeq" id="WP_054580680.1">
    <property type="nucleotide sequence ID" value="NZ_CP012808.1"/>
</dbReference>
<keyword evidence="4" id="KW-1029">Fimbrium biogenesis</keyword>
<evidence type="ECO:0000313" key="11">
    <source>
        <dbReference type="EMBL" id="ALH94781.1"/>
    </source>
</evidence>
<keyword evidence="5" id="KW-0812">Transmembrane</keyword>
<evidence type="ECO:0000256" key="9">
    <source>
        <dbReference type="SAM" id="SignalP"/>
    </source>
</evidence>
<dbReference type="InterPro" id="IPR025885">
    <property type="entry name" value="PapC_N"/>
</dbReference>
<dbReference type="GO" id="GO:0015473">
    <property type="term" value="F:fimbrial usher porin activity"/>
    <property type="evidence" value="ECO:0007669"/>
    <property type="project" value="InterPro"/>
</dbReference>
<dbReference type="Proteomes" id="UP000064939">
    <property type="component" value="Chromosome"/>
</dbReference>
<evidence type="ECO:0000256" key="2">
    <source>
        <dbReference type="ARBA" id="ARBA00008064"/>
    </source>
</evidence>
<keyword evidence="3" id="KW-0813">Transport</keyword>
<gene>
    <name evidence="11" type="ORF">AOY20_04095</name>
</gene>
<dbReference type="PANTHER" id="PTHR30451">
    <property type="entry name" value="OUTER MEMBRANE USHER PROTEIN"/>
    <property type="match status" value="1"/>
</dbReference>
<evidence type="ECO:0000256" key="6">
    <source>
        <dbReference type="ARBA" id="ARBA00022729"/>
    </source>
</evidence>
<dbReference type="GO" id="GO:0009297">
    <property type="term" value="P:pilus assembly"/>
    <property type="evidence" value="ECO:0007669"/>
    <property type="project" value="InterPro"/>
</dbReference>
<feature type="chain" id="PRO_5006039752" description="PapC N-terminal domain-containing protein" evidence="9">
    <location>
        <begin position="24"/>
        <end position="426"/>
    </location>
</feature>
<keyword evidence="7" id="KW-0472">Membrane</keyword>
<comment type="similarity">
    <text evidence="2">Belongs to the fimbrial export usher family.</text>
</comment>
<dbReference type="KEGG" id="aei:AOY20_04095"/>
<keyword evidence="8" id="KW-0998">Cell outer membrane</keyword>
<evidence type="ECO:0000256" key="5">
    <source>
        <dbReference type="ARBA" id="ARBA00022692"/>
    </source>
</evidence>
<evidence type="ECO:0000259" key="10">
    <source>
        <dbReference type="Pfam" id="PF13954"/>
    </source>
</evidence>
<dbReference type="GO" id="GO:0009279">
    <property type="term" value="C:cell outer membrane"/>
    <property type="evidence" value="ECO:0007669"/>
    <property type="project" value="UniProtKB-SubCell"/>
</dbReference>
<evidence type="ECO:0000256" key="4">
    <source>
        <dbReference type="ARBA" id="ARBA00022558"/>
    </source>
</evidence>
<evidence type="ECO:0000256" key="8">
    <source>
        <dbReference type="ARBA" id="ARBA00023237"/>
    </source>
</evidence>